<evidence type="ECO:0000313" key="2">
    <source>
        <dbReference type="EMBL" id="MBL4917173.1"/>
    </source>
</evidence>
<proteinExistence type="predicted"/>
<dbReference type="AlphaFoldDB" id="A0A8K0VBH0"/>
<organism evidence="2 3">
    <name type="scientific">Szabonella alba</name>
    <dbReference type="NCBI Taxonomy" id="2804194"/>
    <lineage>
        <taxon>Bacteria</taxon>
        <taxon>Pseudomonadati</taxon>
        <taxon>Pseudomonadota</taxon>
        <taxon>Alphaproteobacteria</taxon>
        <taxon>Rhodobacterales</taxon>
        <taxon>Paracoccaceae</taxon>
        <taxon>Szabonella</taxon>
    </lineage>
</organism>
<dbReference type="RefSeq" id="WP_202688002.1">
    <property type="nucleotide sequence ID" value="NZ_JAESVN010000003.1"/>
</dbReference>
<sequence length="242" mass="26904">MPGRVSLLLCSLALLAALTAPVQADPQSKDDPNLVRISNRIFDLRMNATRLPRSSDFIPLNRVPWLRDLIGNDPILDGIVFHIQQTWVPADFLWAFPGPGDLHRSREGIPDRFIFDGYDTMASEPGGSGRSYMFVPDDPAEPYSIRCGTRTGRLDELSVCFLTVAYPPDNMIFLHARIYSPEPLEDLRGNFAAMAKRMREIAYCLDVTEAERELALDPDGNPILGNCRVKPGAYHDAGRCGG</sequence>
<dbReference type="Proteomes" id="UP000648908">
    <property type="component" value="Unassembled WGS sequence"/>
</dbReference>
<keyword evidence="3" id="KW-1185">Reference proteome</keyword>
<reference evidence="2" key="1">
    <citation type="submission" date="2021-01" db="EMBL/GenBank/DDBJ databases">
        <title>Tabrizicola alba sp. nov. a motile alkaliphilic bacterium isolated from a soda lake.</title>
        <authorList>
            <person name="Szuroczki S."/>
            <person name="Abbaszade G."/>
            <person name="Schumann P."/>
            <person name="Toth E."/>
        </authorList>
    </citation>
    <scope>NUCLEOTIDE SEQUENCE</scope>
    <source>
        <strain evidence="2">DMG-N-6</strain>
    </source>
</reference>
<name>A0A8K0VBH0_9RHOB</name>
<protein>
    <submittedName>
        <fullName evidence="2">Uncharacterized protein</fullName>
    </submittedName>
</protein>
<evidence type="ECO:0000256" key="1">
    <source>
        <dbReference type="SAM" id="SignalP"/>
    </source>
</evidence>
<dbReference type="EMBL" id="JAESVN010000003">
    <property type="protein sequence ID" value="MBL4917173.1"/>
    <property type="molecule type" value="Genomic_DNA"/>
</dbReference>
<keyword evidence="1" id="KW-0732">Signal</keyword>
<comment type="caution">
    <text evidence="2">The sequence shown here is derived from an EMBL/GenBank/DDBJ whole genome shotgun (WGS) entry which is preliminary data.</text>
</comment>
<feature type="chain" id="PRO_5035475668" evidence="1">
    <location>
        <begin position="25"/>
        <end position="242"/>
    </location>
</feature>
<gene>
    <name evidence="2" type="ORF">JL811_08050</name>
</gene>
<accession>A0A8K0VBH0</accession>
<evidence type="ECO:0000313" key="3">
    <source>
        <dbReference type="Proteomes" id="UP000648908"/>
    </source>
</evidence>
<feature type="signal peptide" evidence="1">
    <location>
        <begin position="1"/>
        <end position="24"/>
    </location>
</feature>